<dbReference type="GO" id="GO:0006508">
    <property type="term" value="P:proteolysis"/>
    <property type="evidence" value="ECO:0007669"/>
    <property type="project" value="UniProtKB-KW"/>
</dbReference>
<dbReference type="PANTHER" id="PTHR12606">
    <property type="entry name" value="SENTRIN/SUMO-SPECIFIC PROTEASE"/>
    <property type="match status" value="1"/>
</dbReference>
<evidence type="ECO:0000313" key="7">
    <source>
        <dbReference type="Proteomes" id="UP000051952"/>
    </source>
</evidence>
<comment type="similarity">
    <text evidence="1">Belongs to the peptidase C48 family.</text>
</comment>
<dbReference type="AlphaFoldDB" id="A0A0S4JNV0"/>
<evidence type="ECO:0000256" key="4">
    <source>
        <dbReference type="ARBA" id="ARBA00022807"/>
    </source>
</evidence>
<evidence type="ECO:0000259" key="5">
    <source>
        <dbReference type="PROSITE" id="PS50600"/>
    </source>
</evidence>
<dbReference type="GO" id="GO:0016929">
    <property type="term" value="F:deSUMOylase activity"/>
    <property type="evidence" value="ECO:0007669"/>
    <property type="project" value="TreeGrafter"/>
</dbReference>
<accession>A0A0S4JNV0</accession>
<dbReference type="PANTHER" id="PTHR12606:SF141">
    <property type="entry name" value="GH15225P-RELATED"/>
    <property type="match status" value="1"/>
</dbReference>
<evidence type="ECO:0000256" key="3">
    <source>
        <dbReference type="ARBA" id="ARBA00022801"/>
    </source>
</evidence>
<dbReference type="Pfam" id="PF02902">
    <property type="entry name" value="Peptidase_C48"/>
    <property type="match status" value="1"/>
</dbReference>
<dbReference type="EMBL" id="CYKH01001801">
    <property type="protein sequence ID" value="CUG90184.1"/>
    <property type="molecule type" value="Genomic_DNA"/>
</dbReference>
<dbReference type="GO" id="GO:0016926">
    <property type="term" value="P:protein desumoylation"/>
    <property type="evidence" value="ECO:0007669"/>
    <property type="project" value="TreeGrafter"/>
</dbReference>
<reference evidence="7" key="1">
    <citation type="submission" date="2015-09" db="EMBL/GenBank/DDBJ databases">
        <authorList>
            <consortium name="Pathogen Informatics"/>
        </authorList>
    </citation>
    <scope>NUCLEOTIDE SEQUENCE [LARGE SCALE GENOMIC DNA]</scope>
    <source>
        <strain evidence="7">Lake Konstanz</strain>
    </source>
</reference>
<name>A0A0S4JNV0_BODSA</name>
<evidence type="ECO:0000256" key="2">
    <source>
        <dbReference type="ARBA" id="ARBA00022670"/>
    </source>
</evidence>
<keyword evidence="2 6" id="KW-0645">Protease</keyword>
<dbReference type="OrthoDB" id="1939479at2759"/>
<dbReference type="OMA" id="DRAANSQ"/>
<gene>
    <name evidence="6" type="ORF">BSAL_25415</name>
</gene>
<dbReference type="Proteomes" id="UP000051952">
    <property type="component" value="Unassembled WGS sequence"/>
</dbReference>
<dbReference type="VEuPathDB" id="TriTrypDB:BSAL_25415"/>
<dbReference type="GO" id="GO:0005634">
    <property type="term" value="C:nucleus"/>
    <property type="evidence" value="ECO:0007669"/>
    <property type="project" value="TreeGrafter"/>
</dbReference>
<proteinExistence type="inferred from homology"/>
<evidence type="ECO:0000256" key="1">
    <source>
        <dbReference type="ARBA" id="ARBA00005234"/>
    </source>
</evidence>
<keyword evidence="4" id="KW-0788">Thiol protease</keyword>
<dbReference type="Gene3D" id="3.40.395.10">
    <property type="entry name" value="Adenoviral Proteinase, Chain A"/>
    <property type="match status" value="1"/>
</dbReference>
<organism evidence="6 7">
    <name type="scientific">Bodo saltans</name>
    <name type="common">Flagellated protozoan</name>
    <dbReference type="NCBI Taxonomy" id="75058"/>
    <lineage>
        <taxon>Eukaryota</taxon>
        <taxon>Discoba</taxon>
        <taxon>Euglenozoa</taxon>
        <taxon>Kinetoplastea</taxon>
        <taxon>Metakinetoplastina</taxon>
        <taxon>Eubodonida</taxon>
        <taxon>Bodonidae</taxon>
        <taxon>Bodo</taxon>
    </lineage>
</organism>
<dbReference type="InterPro" id="IPR003653">
    <property type="entry name" value="Peptidase_C48_C"/>
</dbReference>
<dbReference type="PROSITE" id="PS50600">
    <property type="entry name" value="ULP_PROTEASE"/>
    <property type="match status" value="1"/>
</dbReference>
<keyword evidence="7" id="KW-1185">Reference proteome</keyword>
<evidence type="ECO:0000313" key="6">
    <source>
        <dbReference type="EMBL" id="CUG90184.1"/>
    </source>
</evidence>
<sequence length="256" mass="28794">MASSWLSSLASGGMKAMSHFTSSSSSNSINTAAVASQGDQEAFVVDDEGYQIRRYQLASLRGVTWVNDQVINYYFHLIQRQFPDVTSLGSHLYAKLAAGDMAGALRWVRRRDIFSSRVILIAINLNNAHWTLAVVDMEMRKLSYYDSLQGEGSYDVVLQRIAGFMDQAYAAKHDGRLPDESFATWPRSTDPNLRAKYYDNLPRQSNNNDCGVFVTQFGLCAACGIAPDFTQQDITLLRNVIMLELSQKKMLKRIHR</sequence>
<protein>
    <submittedName>
        <fullName evidence="6">Ubiquitin-like protease family member (Ulp-1), putative</fullName>
    </submittedName>
</protein>
<keyword evidence="3" id="KW-0378">Hydrolase</keyword>
<feature type="domain" description="Ubiquitin-like protease family profile" evidence="5">
    <location>
        <begin position="50"/>
        <end position="221"/>
    </location>
</feature>
<dbReference type="InterPro" id="IPR038765">
    <property type="entry name" value="Papain-like_cys_pep_sf"/>
</dbReference>
<dbReference type="SUPFAM" id="SSF54001">
    <property type="entry name" value="Cysteine proteinases"/>
    <property type="match status" value="1"/>
</dbReference>